<accession>A0A839SDV0</accession>
<organism evidence="1 2">
    <name type="scientific">Mucilaginibacter gotjawali</name>
    <dbReference type="NCBI Taxonomy" id="1550579"/>
    <lineage>
        <taxon>Bacteria</taxon>
        <taxon>Pseudomonadati</taxon>
        <taxon>Bacteroidota</taxon>
        <taxon>Sphingobacteriia</taxon>
        <taxon>Sphingobacteriales</taxon>
        <taxon>Sphingobacteriaceae</taxon>
        <taxon>Mucilaginibacter</taxon>
    </lineage>
</organism>
<name>A0A839SDV0_9SPHI</name>
<dbReference type="EMBL" id="JACHWX010000002">
    <property type="protein sequence ID" value="MBB3054727.1"/>
    <property type="molecule type" value="Genomic_DNA"/>
</dbReference>
<reference evidence="1" key="1">
    <citation type="submission" date="2020-08" db="EMBL/GenBank/DDBJ databases">
        <title>Genomic Encyclopedia of Type Strains, Phase III (KMG-III): the genomes of soil and plant-associated and newly described type strains.</title>
        <authorList>
            <person name="Whitman W."/>
        </authorList>
    </citation>
    <scope>NUCLEOTIDE SEQUENCE [LARGE SCALE GENOMIC DNA]</scope>
    <source>
        <strain evidence="1">CECT 8628</strain>
    </source>
</reference>
<evidence type="ECO:0000313" key="2">
    <source>
        <dbReference type="Proteomes" id="UP000539265"/>
    </source>
</evidence>
<keyword evidence="2" id="KW-1185">Reference proteome</keyword>
<protein>
    <submittedName>
        <fullName evidence="1">Uncharacterized protein</fullName>
    </submittedName>
</protein>
<sequence>MIPGTKSILAESYITVWSAIHDKAAVLIHGNFPSSKFLK</sequence>
<gene>
    <name evidence="1" type="ORF">FHS11_001137</name>
</gene>
<dbReference type="AlphaFoldDB" id="A0A839SDV0"/>
<evidence type="ECO:0000313" key="1">
    <source>
        <dbReference type="EMBL" id="MBB3054727.1"/>
    </source>
</evidence>
<comment type="caution">
    <text evidence="1">The sequence shown here is derived from an EMBL/GenBank/DDBJ whole genome shotgun (WGS) entry which is preliminary data.</text>
</comment>
<dbReference type="Proteomes" id="UP000539265">
    <property type="component" value="Unassembled WGS sequence"/>
</dbReference>
<proteinExistence type="predicted"/>